<dbReference type="EMBL" id="GGEC01034390">
    <property type="protein sequence ID" value="MBX14874.1"/>
    <property type="molecule type" value="Transcribed_RNA"/>
</dbReference>
<name>A0A2P2LA95_RHIMU</name>
<dbReference type="GO" id="GO:0005886">
    <property type="term" value="C:plasma membrane"/>
    <property type="evidence" value="ECO:0007669"/>
    <property type="project" value="TreeGrafter"/>
</dbReference>
<reference evidence="3" key="1">
    <citation type="submission" date="2018-02" db="EMBL/GenBank/DDBJ databases">
        <title>Rhizophora mucronata_Transcriptome.</title>
        <authorList>
            <person name="Meera S.P."/>
            <person name="Sreeshan A."/>
            <person name="Augustine A."/>
        </authorList>
    </citation>
    <scope>NUCLEOTIDE SEQUENCE</scope>
    <source>
        <tissue evidence="3">Leaf</tissue>
    </source>
</reference>
<keyword evidence="1" id="KW-1133">Transmembrane helix</keyword>
<evidence type="ECO:0000256" key="1">
    <source>
        <dbReference type="SAM" id="Phobius"/>
    </source>
</evidence>
<feature type="domain" description="CSC1/OSCA1-like N-terminal transmembrane" evidence="2">
    <location>
        <begin position="5"/>
        <end position="147"/>
    </location>
</feature>
<dbReference type="PANTHER" id="PTHR13018:SF104">
    <property type="entry name" value="ERD (EARLY-RESPONSIVE TO DEHYDRATION STRESS) FAMILY PROTEIN"/>
    <property type="match status" value="1"/>
</dbReference>
<protein>
    <submittedName>
        <fullName evidence="3">Uncharacterized protein MANES_05G106300</fullName>
    </submittedName>
</protein>
<feature type="transmembrane region" description="Helical" evidence="1">
    <location>
        <begin position="6"/>
        <end position="27"/>
    </location>
</feature>
<organism evidence="3">
    <name type="scientific">Rhizophora mucronata</name>
    <name type="common">Asiatic mangrove</name>
    <dbReference type="NCBI Taxonomy" id="61149"/>
    <lineage>
        <taxon>Eukaryota</taxon>
        <taxon>Viridiplantae</taxon>
        <taxon>Streptophyta</taxon>
        <taxon>Embryophyta</taxon>
        <taxon>Tracheophyta</taxon>
        <taxon>Spermatophyta</taxon>
        <taxon>Magnoliopsida</taxon>
        <taxon>eudicotyledons</taxon>
        <taxon>Gunneridae</taxon>
        <taxon>Pentapetalae</taxon>
        <taxon>rosids</taxon>
        <taxon>fabids</taxon>
        <taxon>Malpighiales</taxon>
        <taxon>Rhizophoraceae</taxon>
        <taxon>Rhizophora</taxon>
    </lineage>
</organism>
<dbReference type="GO" id="GO:0005227">
    <property type="term" value="F:calcium-activated cation channel activity"/>
    <property type="evidence" value="ECO:0007669"/>
    <property type="project" value="InterPro"/>
</dbReference>
<dbReference type="Pfam" id="PF13967">
    <property type="entry name" value="RSN1_TM"/>
    <property type="match status" value="1"/>
</dbReference>
<dbReference type="PANTHER" id="PTHR13018">
    <property type="entry name" value="PROBABLE MEMBRANE PROTEIN DUF221-RELATED"/>
    <property type="match status" value="1"/>
</dbReference>
<dbReference type="InterPro" id="IPR045122">
    <property type="entry name" value="Csc1-like"/>
</dbReference>
<dbReference type="AlphaFoldDB" id="A0A2P2LA95"/>
<dbReference type="InterPro" id="IPR032880">
    <property type="entry name" value="CSC1/OSCA1-like_N"/>
</dbReference>
<sequence>MLVSALVTSLAINSGLCVLFFVMYSVLRKQPTNYEVYMPRVLAEGNARRGSRFKLVRLIPSPGWVMRAWKLSEEELLSSSGLDTVVFMRTITFCLKVFTFAGIIGIFVLLPVNCTGTQLHEIDFVNFSNNSLDVFTISNVNNASKRYLPIQY</sequence>
<feature type="transmembrane region" description="Helical" evidence="1">
    <location>
        <begin position="93"/>
        <end position="112"/>
    </location>
</feature>
<keyword evidence="1" id="KW-0472">Membrane</keyword>
<keyword evidence="1" id="KW-0812">Transmembrane</keyword>
<evidence type="ECO:0000313" key="3">
    <source>
        <dbReference type="EMBL" id="MBX14874.1"/>
    </source>
</evidence>
<accession>A0A2P2LA95</accession>
<proteinExistence type="predicted"/>
<evidence type="ECO:0000259" key="2">
    <source>
        <dbReference type="Pfam" id="PF13967"/>
    </source>
</evidence>